<protein>
    <submittedName>
        <fullName evidence="2">CGNR zinc finger domain-containing protein</fullName>
    </submittedName>
</protein>
<gene>
    <name evidence="2" type="ORF">ACFO0K_04215</name>
</gene>
<dbReference type="Gene3D" id="1.10.3300.10">
    <property type="entry name" value="Jann2411-like domain"/>
    <property type="match status" value="1"/>
</dbReference>
<proteinExistence type="predicted"/>
<feature type="domain" description="Zinc finger CGNR" evidence="1">
    <location>
        <begin position="156"/>
        <end position="196"/>
    </location>
</feature>
<accession>A0ABV8XW64</accession>
<dbReference type="EMBL" id="JBHSEN010000001">
    <property type="protein sequence ID" value="MFC4428883.1"/>
    <property type="molecule type" value="Genomic_DNA"/>
</dbReference>
<dbReference type="InterPro" id="IPR021005">
    <property type="entry name" value="Znf_CGNR"/>
</dbReference>
<evidence type="ECO:0000259" key="1">
    <source>
        <dbReference type="Pfam" id="PF11706"/>
    </source>
</evidence>
<dbReference type="InterPro" id="IPR010852">
    <property type="entry name" value="ABATE"/>
</dbReference>
<name>A0ABV8XW64_9MICC</name>
<organism evidence="2 3">
    <name type="scientific">Citricoccus alkalitolerans</name>
    <dbReference type="NCBI Taxonomy" id="246603"/>
    <lineage>
        <taxon>Bacteria</taxon>
        <taxon>Bacillati</taxon>
        <taxon>Actinomycetota</taxon>
        <taxon>Actinomycetes</taxon>
        <taxon>Micrococcales</taxon>
        <taxon>Micrococcaceae</taxon>
        <taxon>Citricoccus</taxon>
    </lineage>
</organism>
<comment type="caution">
    <text evidence="2">The sequence shown here is derived from an EMBL/GenBank/DDBJ whole genome shotgun (WGS) entry which is preliminary data.</text>
</comment>
<sequence>MEQSTRNAVLPPLPPAPGGEFHPSLELANSAVIVPGAEPVDLLATPAEATRWLVDHDLAPADVELQHYCSTLLMDLRQHVRGLFKAAVDRAEPPVASLRAVNDALLRTPTAALLGWDPQGGWQRVAPHPTTQIVEHALASLAVDVAELVTDSEADRLAACEAAPCNRFFVRTHARRRWCSTRCGDRVRAARAYARRSGAPTPS</sequence>
<dbReference type="Pfam" id="PF11706">
    <property type="entry name" value="zf-CGNR"/>
    <property type="match status" value="1"/>
</dbReference>
<keyword evidence="3" id="KW-1185">Reference proteome</keyword>
<dbReference type="PANTHER" id="PTHR35525:SF3">
    <property type="entry name" value="BLL6575 PROTEIN"/>
    <property type="match status" value="1"/>
</dbReference>
<dbReference type="RefSeq" id="WP_344229314.1">
    <property type="nucleotide sequence ID" value="NZ_BAAALH010000002.1"/>
</dbReference>
<reference evidence="3" key="1">
    <citation type="journal article" date="2019" name="Int. J. Syst. Evol. Microbiol.">
        <title>The Global Catalogue of Microorganisms (GCM) 10K type strain sequencing project: providing services to taxonomists for standard genome sequencing and annotation.</title>
        <authorList>
            <consortium name="The Broad Institute Genomics Platform"/>
            <consortium name="The Broad Institute Genome Sequencing Center for Infectious Disease"/>
            <person name="Wu L."/>
            <person name="Ma J."/>
        </authorList>
    </citation>
    <scope>NUCLEOTIDE SEQUENCE [LARGE SCALE GENOMIC DNA]</scope>
    <source>
        <strain evidence="3">CGMCC 1.12125</strain>
    </source>
</reference>
<dbReference type="InterPro" id="IPR023286">
    <property type="entry name" value="ABATE_dom_sf"/>
</dbReference>
<dbReference type="PANTHER" id="PTHR35525">
    <property type="entry name" value="BLL6575 PROTEIN"/>
    <property type="match status" value="1"/>
</dbReference>
<dbReference type="Pfam" id="PF07336">
    <property type="entry name" value="ABATE"/>
    <property type="match status" value="1"/>
</dbReference>
<evidence type="ECO:0000313" key="2">
    <source>
        <dbReference type="EMBL" id="MFC4428883.1"/>
    </source>
</evidence>
<dbReference type="Proteomes" id="UP001595965">
    <property type="component" value="Unassembled WGS sequence"/>
</dbReference>
<evidence type="ECO:0000313" key="3">
    <source>
        <dbReference type="Proteomes" id="UP001595965"/>
    </source>
</evidence>
<dbReference type="SUPFAM" id="SSF160904">
    <property type="entry name" value="Jann2411-like"/>
    <property type="match status" value="1"/>
</dbReference>